<dbReference type="EMBL" id="BOPO01000150">
    <property type="protein sequence ID" value="GIL31783.1"/>
    <property type="molecule type" value="Genomic_DNA"/>
</dbReference>
<protein>
    <recommendedName>
        <fullName evidence="3">Pentapeptide repeat-containing protein</fullName>
    </recommendedName>
</protein>
<name>A0A8J4AIF4_9ACTN</name>
<evidence type="ECO:0008006" key="3">
    <source>
        <dbReference type="Google" id="ProtNLM"/>
    </source>
</evidence>
<dbReference type="Gene3D" id="2.160.20.80">
    <property type="entry name" value="E3 ubiquitin-protein ligase SopA"/>
    <property type="match status" value="1"/>
</dbReference>
<keyword evidence="2" id="KW-1185">Reference proteome</keyword>
<reference evidence="2" key="1">
    <citation type="journal article" date="2021" name="Int. J. Syst. Evol. Microbiol.">
        <title>Actinocatenispora comari sp. nov., an endophytic actinomycete isolated from aerial parts of Comarum salesowianum.</title>
        <authorList>
            <person name="Oyunbileg N."/>
            <person name="Iizaka Y."/>
            <person name="Hamada M."/>
            <person name="Davaapurev B.O."/>
            <person name="Fukumoto A."/>
            <person name="Tsetseg B."/>
            <person name="Kato F."/>
            <person name="Tamura T."/>
            <person name="Batkhuu J."/>
            <person name="Anzai Y."/>
        </authorList>
    </citation>
    <scope>NUCLEOTIDE SEQUENCE [LARGE SCALE GENOMIC DNA]</scope>
    <source>
        <strain evidence="2">NUM-2625</strain>
    </source>
</reference>
<gene>
    <name evidence="1" type="ORF">NUM_70370</name>
</gene>
<sequence length="222" mass="23294">MQFRDFGAKRAIRQPSIDPDDLAETADPLDGELEIVGASIVQADATGSTADGEVSGSLLRGVDLSESRWGPLELTDVAVRGGDVSNAEWAPVTARRVEVVSCRATGWRLALALADDLYVADTRLDYAVVRIDRTKGFVVFEGCSFDRAQIGGDLRNVLFVDCELDGVEFAATAATGCDLTGSRIAGARGLHSLRGARITAAQAAVAGAQLAHEAGFQVNADG</sequence>
<dbReference type="Proteomes" id="UP000614996">
    <property type="component" value="Unassembled WGS sequence"/>
</dbReference>
<comment type="caution">
    <text evidence="1">The sequence shown here is derived from an EMBL/GenBank/DDBJ whole genome shotgun (WGS) entry which is preliminary data.</text>
</comment>
<proteinExistence type="predicted"/>
<dbReference type="AlphaFoldDB" id="A0A8J4AIF4"/>
<dbReference type="RefSeq" id="WP_207129345.1">
    <property type="nucleotide sequence ID" value="NZ_BOPO01000150.1"/>
</dbReference>
<accession>A0A8J4AIF4</accession>
<evidence type="ECO:0000313" key="1">
    <source>
        <dbReference type="EMBL" id="GIL31783.1"/>
    </source>
</evidence>
<evidence type="ECO:0000313" key="2">
    <source>
        <dbReference type="Proteomes" id="UP000614996"/>
    </source>
</evidence>
<dbReference type="SUPFAM" id="SSF141571">
    <property type="entry name" value="Pentapeptide repeat-like"/>
    <property type="match status" value="1"/>
</dbReference>
<organism evidence="1 2">
    <name type="scientific">Actinocatenispora comari</name>
    <dbReference type="NCBI Taxonomy" id="2807577"/>
    <lineage>
        <taxon>Bacteria</taxon>
        <taxon>Bacillati</taxon>
        <taxon>Actinomycetota</taxon>
        <taxon>Actinomycetes</taxon>
        <taxon>Micromonosporales</taxon>
        <taxon>Micromonosporaceae</taxon>
        <taxon>Actinocatenispora</taxon>
    </lineage>
</organism>